<dbReference type="PIRSF" id="PIRSF034934">
    <property type="entry name" value="AbiF_AbiD"/>
    <property type="match status" value="1"/>
</dbReference>
<dbReference type="Proteomes" id="UP000070352">
    <property type="component" value="Unassembled WGS sequence"/>
</dbReference>
<evidence type="ECO:0000313" key="1">
    <source>
        <dbReference type="EMBL" id="KXG42672.1"/>
    </source>
</evidence>
<reference evidence="1 2" key="1">
    <citation type="submission" date="2016-02" db="EMBL/GenBank/DDBJ databases">
        <title>Draft Genome for Tepidibacillus decaturensis nov. sp. Strain Z9, an Anaerobic, Moderately Thermophilic and Heterotrophic Bacterium from Deep Subsurface of the Illinois Basin, USA.</title>
        <authorList>
            <person name="Dong Y."/>
            <person name="Chang J.Y."/>
            <person name="Sanford R."/>
            <person name="Fouke B.W."/>
        </authorList>
    </citation>
    <scope>NUCLEOTIDE SEQUENCE [LARGE SCALE GENOMIC DNA]</scope>
    <source>
        <strain evidence="1 2">Z9</strain>
    </source>
</reference>
<proteinExistence type="predicted"/>
<organism evidence="1 2">
    <name type="scientific">Tepidibacillus decaturensis</name>
    <dbReference type="NCBI Taxonomy" id="1413211"/>
    <lineage>
        <taxon>Bacteria</taxon>
        <taxon>Bacillati</taxon>
        <taxon>Bacillota</taxon>
        <taxon>Bacilli</taxon>
        <taxon>Bacillales</taxon>
        <taxon>Bacillaceae</taxon>
        <taxon>Tepidibacillus</taxon>
    </lineage>
</organism>
<evidence type="ECO:0000313" key="2">
    <source>
        <dbReference type="Proteomes" id="UP000070352"/>
    </source>
</evidence>
<dbReference type="InterPro" id="IPR011664">
    <property type="entry name" value="Abi_system_AbiD/AbiF-like"/>
</dbReference>
<gene>
    <name evidence="1" type="ORF">U473_00375</name>
</gene>
<evidence type="ECO:0008006" key="3">
    <source>
        <dbReference type="Google" id="ProtNLM"/>
    </source>
</evidence>
<dbReference type="OrthoDB" id="5363652at2"/>
<dbReference type="InterPro" id="IPR017034">
    <property type="entry name" value="Abi_system_AbiD/AbiF"/>
</dbReference>
<sequence>MVTDLSANNNIKKPTTFEEQIEILKARNMVISDVEKAKNILKRISYYRLSAYMLTLKENDRFYDGVSLEDVYNLYEFDKKLRNLLLGMLESIEITFRTHIAYLLAHKYGPIGYLDKNNFQNDQYHNDMILQINKEIDRSDELFIKHYKDKYKGIFPIWVAIEVTSFGLLSKIFSNMKNVDKKEIAESYYNIPYRYIESWLYVFSTIRNICAHYGRLYNRKLTITPRLDKKDKMKGINNNSIFSVLYIMGKVYLNKPAWESFVTNIKALIEEYENVDIKLMGFPAKWETLLRQVQ</sequence>
<accession>A0A135L135</accession>
<dbReference type="RefSeq" id="WP_082732282.1">
    <property type="nucleotide sequence ID" value="NZ_LSKU01000001.1"/>
</dbReference>
<name>A0A135L135_9BACI</name>
<dbReference type="Pfam" id="PF07751">
    <property type="entry name" value="Abi_2"/>
    <property type="match status" value="1"/>
</dbReference>
<dbReference type="AlphaFoldDB" id="A0A135L135"/>
<comment type="caution">
    <text evidence="1">The sequence shown here is derived from an EMBL/GenBank/DDBJ whole genome shotgun (WGS) entry which is preliminary data.</text>
</comment>
<dbReference type="STRING" id="1413211.U473_00375"/>
<keyword evidence="2" id="KW-1185">Reference proteome</keyword>
<protein>
    <recommendedName>
        <fullName evidence="3">CAAX protease</fullName>
    </recommendedName>
</protein>
<dbReference type="EMBL" id="LSKU01000001">
    <property type="protein sequence ID" value="KXG42672.1"/>
    <property type="molecule type" value="Genomic_DNA"/>
</dbReference>